<dbReference type="KEGG" id="lcic:INQ41_08230"/>
<sequence>MQRNRLVFLTLALASVHALTACAAAPDNNPAMATAATPTSPSQTAVHTSVPDESALPMMVVSKSASCGCCHLWVEHMQKAGFTVEVVNTEDLNPIKERVGVPYRKGSCHTAEVGGYFVEGHVPADDIKRLLAERPDAKGLVVPGMPAGSPGMELPDGRVQPYVVELVANDGTTSEFSRHGD</sequence>
<evidence type="ECO:0000256" key="1">
    <source>
        <dbReference type="SAM" id="SignalP"/>
    </source>
</evidence>
<dbReference type="Pfam" id="PF04214">
    <property type="entry name" value="DUF411"/>
    <property type="match status" value="1"/>
</dbReference>
<gene>
    <name evidence="2" type="ORF">INQ41_08230</name>
</gene>
<dbReference type="RefSeq" id="WP_193983528.1">
    <property type="nucleotide sequence ID" value="NZ_CP063656.1"/>
</dbReference>
<protein>
    <submittedName>
        <fullName evidence="2">DUF411 domain-containing protein</fullName>
    </submittedName>
</protein>
<dbReference type="InterPro" id="IPR007332">
    <property type="entry name" value="DUF411"/>
</dbReference>
<name>A0A7S6ZRG6_9GAMM</name>
<accession>A0A7S6ZRG6</accession>
<dbReference type="EMBL" id="CP063656">
    <property type="protein sequence ID" value="QOW18692.1"/>
    <property type="molecule type" value="Genomic_DNA"/>
</dbReference>
<evidence type="ECO:0000313" key="2">
    <source>
        <dbReference type="EMBL" id="QOW18692.1"/>
    </source>
</evidence>
<dbReference type="AlphaFoldDB" id="A0A7S6ZRG6"/>
<keyword evidence="1" id="KW-0732">Signal</keyword>
<keyword evidence="3" id="KW-1185">Reference proteome</keyword>
<dbReference type="PROSITE" id="PS51257">
    <property type="entry name" value="PROKAR_LIPOPROTEIN"/>
    <property type="match status" value="1"/>
</dbReference>
<proteinExistence type="predicted"/>
<dbReference type="Proteomes" id="UP000594059">
    <property type="component" value="Chromosome"/>
</dbReference>
<reference evidence="2 3" key="1">
    <citation type="submission" date="2020-10" db="EMBL/GenBank/DDBJ databases">
        <title>complete genome sequencing of Lysobacter sp. H21R20.</title>
        <authorList>
            <person name="Bae J.-W."/>
            <person name="Lee S.-Y."/>
        </authorList>
    </citation>
    <scope>NUCLEOTIDE SEQUENCE [LARGE SCALE GENOMIC DNA]</scope>
    <source>
        <strain evidence="2 3">H21R20</strain>
    </source>
</reference>
<feature type="signal peptide" evidence="1">
    <location>
        <begin position="1"/>
        <end position="23"/>
    </location>
</feature>
<evidence type="ECO:0000313" key="3">
    <source>
        <dbReference type="Proteomes" id="UP000594059"/>
    </source>
</evidence>
<organism evidence="2 3">
    <name type="scientific">Novilysobacter ciconiae</name>
    <dbReference type="NCBI Taxonomy" id="2781022"/>
    <lineage>
        <taxon>Bacteria</taxon>
        <taxon>Pseudomonadati</taxon>
        <taxon>Pseudomonadota</taxon>
        <taxon>Gammaproteobacteria</taxon>
        <taxon>Lysobacterales</taxon>
        <taxon>Lysobacteraceae</taxon>
        <taxon>Novilysobacter</taxon>
    </lineage>
</organism>
<feature type="chain" id="PRO_5032576647" evidence="1">
    <location>
        <begin position="24"/>
        <end position="181"/>
    </location>
</feature>